<evidence type="ECO:0000313" key="2">
    <source>
        <dbReference type="Proteomes" id="UP000639403"/>
    </source>
</evidence>
<gene>
    <name evidence="1" type="ORF">IEO21_10288</name>
</gene>
<accession>A0A8H7NSR0</accession>
<comment type="caution">
    <text evidence="1">The sequence shown here is derived from an EMBL/GenBank/DDBJ whole genome shotgun (WGS) entry which is preliminary data.</text>
</comment>
<organism evidence="1 2">
    <name type="scientific">Rhodonia placenta</name>
    <dbReference type="NCBI Taxonomy" id="104341"/>
    <lineage>
        <taxon>Eukaryota</taxon>
        <taxon>Fungi</taxon>
        <taxon>Dikarya</taxon>
        <taxon>Basidiomycota</taxon>
        <taxon>Agaricomycotina</taxon>
        <taxon>Agaricomycetes</taxon>
        <taxon>Polyporales</taxon>
        <taxon>Adustoporiaceae</taxon>
        <taxon>Rhodonia</taxon>
    </lineage>
</organism>
<reference evidence="1" key="1">
    <citation type="submission" date="2020-11" db="EMBL/GenBank/DDBJ databases">
        <authorList>
            <person name="Koelle M."/>
            <person name="Horta M.A.C."/>
            <person name="Nowrousian M."/>
            <person name="Ohm R.A."/>
            <person name="Benz P."/>
            <person name="Pilgard A."/>
        </authorList>
    </citation>
    <scope>NUCLEOTIDE SEQUENCE</scope>
    <source>
        <strain evidence="1">FPRL280</strain>
    </source>
</reference>
<sequence>MVVVVGAGAHHGEVSACAGGGLWVAAPAPFAVAVKVPGTSSSEAAGCLAGILTAVDAVPPYVDLTVATVAWQVIDGLTMRLPGWENRGWFGISDSQLYRAVIYRLRRRSAPTTLEWIPPARRHPQAREVRLIALEAALSDMPATGDLEVPPQFRLTGVRLASLTQALAYRMIRAEPPVPMRQSMLVHLDIAHHAVHGLVSRLYNDANIWASIRRPEFSKQFTNFLWKALHGAHWVGSFWLNVPHLAVRGDCRHCGGEESLEHILIECTAPGRREVWCLAEHLWLRKHHHWPQPSLGGVLGCGLASFSSATGQPRPGASRLYRILVAESTYLIWKLRCERVITHGEDPVFFHTDASIRRKWAHALNGCLGLDQTLTHRRYGRRALSKPLVLATWSAVLKDEAALPEDWILSDSLFQKKKKKSLCHELVRRLAVF</sequence>
<dbReference type="AlphaFoldDB" id="A0A8H7NSR0"/>
<name>A0A8H7NSR0_9APHY</name>
<evidence type="ECO:0008006" key="3">
    <source>
        <dbReference type="Google" id="ProtNLM"/>
    </source>
</evidence>
<protein>
    <recommendedName>
        <fullName evidence="3">Reverse transcriptase zinc-binding domain-containing protein</fullName>
    </recommendedName>
</protein>
<dbReference type="EMBL" id="JADOXO010000736">
    <property type="protein sequence ID" value="KAF9800817.1"/>
    <property type="molecule type" value="Genomic_DNA"/>
</dbReference>
<reference evidence="1" key="2">
    <citation type="journal article" name="Front. Microbiol.">
        <title>Degradative Capacity of Two Strains of Rhodonia placenta: From Phenotype to Genotype.</title>
        <authorList>
            <person name="Kolle M."/>
            <person name="Horta M.A.C."/>
            <person name="Nowrousian M."/>
            <person name="Ohm R.A."/>
            <person name="Benz J.P."/>
            <person name="Pilgard A."/>
        </authorList>
    </citation>
    <scope>NUCLEOTIDE SEQUENCE</scope>
    <source>
        <strain evidence="1">FPRL280</strain>
    </source>
</reference>
<dbReference type="GO" id="GO:0003676">
    <property type="term" value="F:nucleic acid binding"/>
    <property type="evidence" value="ECO:0007669"/>
    <property type="project" value="InterPro"/>
</dbReference>
<dbReference type="InterPro" id="IPR036397">
    <property type="entry name" value="RNaseH_sf"/>
</dbReference>
<evidence type="ECO:0000313" key="1">
    <source>
        <dbReference type="EMBL" id="KAF9800817.1"/>
    </source>
</evidence>
<dbReference type="Gene3D" id="3.30.420.10">
    <property type="entry name" value="Ribonuclease H-like superfamily/Ribonuclease H"/>
    <property type="match status" value="1"/>
</dbReference>
<dbReference type="Proteomes" id="UP000639403">
    <property type="component" value="Unassembled WGS sequence"/>
</dbReference>
<proteinExistence type="predicted"/>